<organism evidence="2 3">
    <name type="scientific">Chaetoceros tenuissimus</name>
    <dbReference type="NCBI Taxonomy" id="426638"/>
    <lineage>
        <taxon>Eukaryota</taxon>
        <taxon>Sar</taxon>
        <taxon>Stramenopiles</taxon>
        <taxon>Ochrophyta</taxon>
        <taxon>Bacillariophyta</taxon>
        <taxon>Coscinodiscophyceae</taxon>
        <taxon>Chaetocerotophycidae</taxon>
        <taxon>Chaetocerotales</taxon>
        <taxon>Chaetocerotaceae</taxon>
        <taxon>Chaetoceros</taxon>
    </lineage>
</organism>
<dbReference type="EMBL" id="BLLK01000023">
    <property type="protein sequence ID" value="GFH47732.1"/>
    <property type="molecule type" value="Genomic_DNA"/>
</dbReference>
<dbReference type="Gene3D" id="3.60.21.10">
    <property type="match status" value="1"/>
</dbReference>
<dbReference type="GO" id="GO:0016787">
    <property type="term" value="F:hydrolase activity"/>
    <property type="evidence" value="ECO:0007669"/>
    <property type="project" value="InterPro"/>
</dbReference>
<evidence type="ECO:0000313" key="2">
    <source>
        <dbReference type="EMBL" id="GFH47732.1"/>
    </source>
</evidence>
<dbReference type="AlphaFoldDB" id="A0AAD3H225"/>
<dbReference type="PANTHER" id="PTHR12905">
    <property type="entry name" value="METALLOPHOSPHOESTERASE"/>
    <property type="match status" value="1"/>
</dbReference>
<keyword evidence="3" id="KW-1185">Reference proteome</keyword>
<sequence>MLPPGDILIHCGDFANKGNKQDVQYFIQWMSGLSQYPEKYVIDGNHDRTLKKNASAKDNIDLQQMFERSDSVYLLQDEFIETKHGILIYGASWNTCESGSFPHRFHLQPDIFLAHSPPYLSRSITIPQVGEDKSNGWKMNRELADVVLSNKIPLCLGGHVHWTRGVVEVKHYTRQNGREWTNDSIATKEGGAREDKSVFVNASSLQSQRSDPYMAPPIVIDFDVFRRMPIRIKY</sequence>
<name>A0AAD3H225_9STRA</name>
<dbReference type="InterPro" id="IPR004843">
    <property type="entry name" value="Calcineurin-like_PHP"/>
</dbReference>
<dbReference type="Proteomes" id="UP001054902">
    <property type="component" value="Unassembled WGS sequence"/>
</dbReference>
<evidence type="ECO:0000313" key="3">
    <source>
        <dbReference type="Proteomes" id="UP001054902"/>
    </source>
</evidence>
<evidence type="ECO:0000259" key="1">
    <source>
        <dbReference type="Pfam" id="PF00149"/>
    </source>
</evidence>
<protein>
    <recommendedName>
        <fullName evidence="1">Calcineurin-like phosphoesterase domain-containing protein</fullName>
    </recommendedName>
</protein>
<accession>A0AAD3H225</accession>
<reference evidence="2 3" key="1">
    <citation type="journal article" date="2021" name="Sci. Rep.">
        <title>The genome of the diatom Chaetoceros tenuissimus carries an ancient integrated fragment of an extant virus.</title>
        <authorList>
            <person name="Hongo Y."/>
            <person name="Kimura K."/>
            <person name="Takaki Y."/>
            <person name="Yoshida Y."/>
            <person name="Baba S."/>
            <person name="Kobayashi G."/>
            <person name="Nagasaki K."/>
            <person name="Hano T."/>
            <person name="Tomaru Y."/>
        </authorList>
    </citation>
    <scope>NUCLEOTIDE SEQUENCE [LARGE SCALE GENOMIC DNA]</scope>
    <source>
        <strain evidence="2 3">NIES-3715</strain>
    </source>
</reference>
<feature type="domain" description="Calcineurin-like phosphoesterase" evidence="1">
    <location>
        <begin position="5"/>
        <end position="161"/>
    </location>
</feature>
<proteinExistence type="predicted"/>
<gene>
    <name evidence="2" type="ORF">CTEN210_04207</name>
</gene>
<dbReference type="Pfam" id="PF00149">
    <property type="entry name" value="Metallophos"/>
    <property type="match status" value="1"/>
</dbReference>
<comment type="caution">
    <text evidence="2">The sequence shown here is derived from an EMBL/GenBank/DDBJ whole genome shotgun (WGS) entry which is preliminary data.</text>
</comment>
<dbReference type="InterPro" id="IPR029052">
    <property type="entry name" value="Metallo-depent_PP-like"/>
</dbReference>
<dbReference type="PANTHER" id="PTHR12905:SF0">
    <property type="entry name" value="CALCINEURIN-LIKE PHOSPHOESTERASE DOMAIN-CONTAINING PROTEIN"/>
    <property type="match status" value="1"/>
</dbReference>
<dbReference type="SUPFAM" id="SSF56300">
    <property type="entry name" value="Metallo-dependent phosphatases"/>
    <property type="match status" value="1"/>
</dbReference>
<dbReference type="InterPro" id="IPR051693">
    <property type="entry name" value="UPF0046_metallophosphoest"/>
</dbReference>